<dbReference type="NCBIfam" id="TIGR02532">
    <property type="entry name" value="IV_pilin_GFxxxE"/>
    <property type="match status" value="1"/>
</dbReference>
<feature type="transmembrane region" description="Helical" evidence="1">
    <location>
        <begin position="7"/>
        <end position="29"/>
    </location>
</feature>
<name>A0A833NZW8_UNCSA</name>
<keyword evidence="1" id="KW-1133">Transmembrane helix</keyword>
<proteinExistence type="predicted"/>
<sequence length="128" mass="13728">MKKGFTLIELVMVIVILGILAAMVLPRFIDLQSKAKESATKGGLGAIRAAVAVTYASRAAYNITPYIPATIEVGMFQDQQIPIEQQVSNGSAMVISDAPPAANANAGGWLYESVNGRVWVNHSTYTTW</sequence>
<dbReference type="Proteomes" id="UP000488506">
    <property type="component" value="Unassembled WGS sequence"/>
</dbReference>
<dbReference type="SUPFAM" id="SSF54523">
    <property type="entry name" value="Pili subunits"/>
    <property type="match status" value="1"/>
</dbReference>
<reference evidence="2 3" key="1">
    <citation type="submission" date="2019-12" db="EMBL/GenBank/DDBJ databases">
        <authorList>
            <person name="Wolfe R."/>
            <person name="Danczak R."/>
            <person name="Wilkins M."/>
        </authorList>
    </citation>
    <scope>NUCLEOTIDE SEQUENCE [LARGE SCALE GENOMIC DNA]</scope>
    <source>
        <strain evidence="2">X2_MaxBin.013</strain>
    </source>
</reference>
<dbReference type="Pfam" id="PF07963">
    <property type="entry name" value="N_methyl"/>
    <property type="match status" value="1"/>
</dbReference>
<dbReference type="PROSITE" id="PS00409">
    <property type="entry name" value="PROKAR_NTER_METHYL"/>
    <property type="match status" value="1"/>
</dbReference>
<comment type="caution">
    <text evidence="2">The sequence shown here is derived from an EMBL/GenBank/DDBJ whole genome shotgun (WGS) entry which is preliminary data.</text>
</comment>
<protein>
    <submittedName>
        <fullName evidence="2">MSHA pilin protein MshA</fullName>
    </submittedName>
</protein>
<accession>A0A833NZW8</accession>
<dbReference type="EMBL" id="WPAF01000012">
    <property type="protein sequence ID" value="KAF0134129.1"/>
    <property type="molecule type" value="Genomic_DNA"/>
</dbReference>
<gene>
    <name evidence="2" type="ORF">FD145_885</name>
</gene>
<dbReference type="InterPro" id="IPR012902">
    <property type="entry name" value="N_methyl_site"/>
</dbReference>
<dbReference type="Gene3D" id="3.30.700.10">
    <property type="entry name" value="Glycoprotein, Type 4 Pilin"/>
    <property type="match status" value="1"/>
</dbReference>
<keyword evidence="1" id="KW-0812">Transmembrane</keyword>
<evidence type="ECO:0000313" key="2">
    <source>
        <dbReference type="EMBL" id="KAF0134129.1"/>
    </source>
</evidence>
<keyword evidence="1" id="KW-0472">Membrane</keyword>
<organism evidence="2 3">
    <name type="scientific">Candidatus Saganbacteria bacterium</name>
    <dbReference type="NCBI Taxonomy" id="2575572"/>
    <lineage>
        <taxon>Bacteria</taxon>
        <taxon>Bacillati</taxon>
        <taxon>Saganbacteria</taxon>
    </lineage>
</organism>
<dbReference type="InterPro" id="IPR045584">
    <property type="entry name" value="Pilin-like"/>
</dbReference>
<evidence type="ECO:0000256" key="1">
    <source>
        <dbReference type="SAM" id="Phobius"/>
    </source>
</evidence>
<evidence type="ECO:0000313" key="3">
    <source>
        <dbReference type="Proteomes" id="UP000488506"/>
    </source>
</evidence>
<dbReference type="AlphaFoldDB" id="A0A833NZW8"/>